<evidence type="ECO:0000313" key="3">
    <source>
        <dbReference type="Proteomes" id="UP000245622"/>
    </source>
</evidence>
<accession>A0A1V1I1S1</accession>
<sequence length="90" mass="10515">MRVVVKSKEDNININIKIPMIVIIILLRACKPFIKIDFDKNFKISIANNIFKNREVDIIIKGLKYLNKEHKGLYLIDIEESNGYIVKIQV</sequence>
<evidence type="ECO:0000256" key="1">
    <source>
        <dbReference type="SAM" id="Phobius"/>
    </source>
</evidence>
<dbReference type="EMBL" id="LN555523">
    <property type="protein sequence ID" value="CED94160.1"/>
    <property type="molecule type" value="Genomic_DNA"/>
</dbReference>
<dbReference type="Proteomes" id="UP000245622">
    <property type="component" value="Chromosome 1"/>
</dbReference>
<keyword evidence="1" id="KW-1133">Transmembrane helix</keyword>
<evidence type="ECO:0000313" key="2">
    <source>
        <dbReference type="EMBL" id="CED94160.1"/>
    </source>
</evidence>
<proteinExistence type="predicted"/>
<name>A0A1V1I1S1_9FIRM</name>
<organism evidence="2 3">
    <name type="scientific">Romboutsia ilealis</name>
    <dbReference type="NCBI Taxonomy" id="1115758"/>
    <lineage>
        <taxon>Bacteria</taxon>
        <taxon>Bacillati</taxon>
        <taxon>Bacillota</taxon>
        <taxon>Clostridia</taxon>
        <taxon>Peptostreptococcales</taxon>
        <taxon>Peptostreptococcaceae</taxon>
        <taxon>Romboutsia</taxon>
    </lineage>
</organism>
<protein>
    <submittedName>
        <fullName evidence="2">Uncharacterized protein</fullName>
    </submittedName>
</protein>
<dbReference type="KEGG" id="ril:CRIB_1553"/>
<gene>
    <name evidence="2" type="ORF">CRIB_1553</name>
</gene>
<keyword evidence="1" id="KW-0472">Membrane</keyword>
<dbReference type="AlphaFoldDB" id="A0A1V1I1S1"/>
<keyword evidence="1" id="KW-0812">Transmembrane</keyword>
<keyword evidence="3" id="KW-1185">Reference proteome</keyword>
<feature type="transmembrane region" description="Helical" evidence="1">
    <location>
        <begin position="12"/>
        <end position="30"/>
    </location>
</feature>
<reference evidence="2 3" key="1">
    <citation type="submission" date="2014-04" db="EMBL/GenBank/DDBJ databases">
        <authorList>
            <person name="Hornung B.V."/>
        </authorList>
    </citation>
    <scope>NUCLEOTIDE SEQUENCE [LARGE SCALE GENOMIC DNA]</scope>
    <source>
        <strain evidence="2 3">CRIB</strain>
    </source>
</reference>